<organism evidence="2 3">
    <name type="scientific">Intoshia linei</name>
    <dbReference type="NCBI Taxonomy" id="1819745"/>
    <lineage>
        <taxon>Eukaryota</taxon>
        <taxon>Metazoa</taxon>
        <taxon>Spiralia</taxon>
        <taxon>Lophotrochozoa</taxon>
        <taxon>Mesozoa</taxon>
        <taxon>Orthonectida</taxon>
        <taxon>Rhopaluridae</taxon>
        <taxon>Intoshia</taxon>
    </lineage>
</organism>
<evidence type="ECO:0000259" key="1">
    <source>
        <dbReference type="PROSITE" id="PS50004"/>
    </source>
</evidence>
<dbReference type="OrthoDB" id="1029639at2759"/>
<dbReference type="InterPro" id="IPR000008">
    <property type="entry name" value="C2_dom"/>
</dbReference>
<comment type="caution">
    <text evidence="2">The sequence shown here is derived from an EMBL/GenBank/DDBJ whole genome shotgun (WGS) entry which is preliminary data.</text>
</comment>
<dbReference type="Pfam" id="PF00168">
    <property type="entry name" value="C2"/>
    <property type="match status" value="1"/>
</dbReference>
<evidence type="ECO:0000313" key="2">
    <source>
        <dbReference type="EMBL" id="OAF70247.1"/>
    </source>
</evidence>
<protein>
    <recommendedName>
        <fullName evidence="1">C2 domain-containing protein</fullName>
    </recommendedName>
</protein>
<dbReference type="Proteomes" id="UP000078046">
    <property type="component" value="Unassembled WGS sequence"/>
</dbReference>
<dbReference type="PROSITE" id="PS50004">
    <property type="entry name" value="C2"/>
    <property type="match status" value="1"/>
</dbReference>
<accession>A0A177B7G9</accession>
<evidence type="ECO:0000313" key="3">
    <source>
        <dbReference type="Proteomes" id="UP000078046"/>
    </source>
</evidence>
<reference evidence="2 3" key="1">
    <citation type="submission" date="2016-04" db="EMBL/GenBank/DDBJ databases">
        <title>The genome of Intoshia linei affirms orthonectids as highly simplified spiralians.</title>
        <authorList>
            <person name="Mikhailov K.V."/>
            <person name="Slusarev G.S."/>
            <person name="Nikitin M.A."/>
            <person name="Logacheva M.D."/>
            <person name="Penin A."/>
            <person name="Aleoshin V."/>
            <person name="Panchin Y.V."/>
        </authorList>
    </citation>
    <scope>NUCLEOTIDE SEQUENCE [LARGE SCALE GENOMIC DNA]</scope>
    <source>
        <strain evidence="2">Intl2013</strain>
        <tissue evidence="2">Whole animal</tissue>
    </source>
</reference>
<dbReference type="InterPro" id="IPR035892">
    <property type="entry name" value="C2_domain_sf"/>
</dbReference>
<feature type="domain" description="C2" evidence="1">
    <location>
        <begin position="38"/>
        <end position="155"/>
    </location>
</feature>
<keyword evidence="3" id="KW-1185">Reference proteome</keyword>
<dbReference type="EMBL" id="LWCA01000170">
    <property type="protein sequence ID" value="OAF70247.1"/>
    <property type="molecule type" value="Genomic_DNA"/>
</dbReference>
<dbReference type="AlphaFoldDB" id="A0A177B7G9"/>
<proteinExistence type="predicted"/>
<name>A0A177B7G9_9BILA</name>
<dbReference type="Gene3D" id="2.60.40.150">
    <property type="entry name" value="C2 domain"/>
    <property type="match status" value="1"/>
</dbReference>
<dbReference type="CDD" id="cd00030">
    <property type="entry name" value="C2"/>
    <property type="match status" value="1"/>
</dbReference>
<sequence>MKKCTLYGDEVHTGDLPETFLSLPQHLTIQLNQNQNMPRTEMPVEPVVVSDDLKYNCYINIKVVKANIFKPRRFFKRSSYVVIEIDGREFVTLVSEDQNLNPVWNCLFQIACVNYPSKMRISLFDQQLFKNVLIGSNHVTILPSLFEGETISRIYELEEESVTTSNVHITMVDKISENRATSVKILQGIFPNENKNVLFQTLKNKNDILELAIEHISSLN</sequence>
<gene>
    <name evidence="2" type="ORF">A3Q56_02012</name>
</gene>
<dbReference type="SUPFAM" id="SSF49562">
    <property type="entry name" value="C2 domain (Calcium/lipid-binding domain, CaLB)"/>
    <property type="match status" value="1"/>
</dbReference>